<organism evidence="2 3">
    <name type="scientific">Penicillium angulare</name>
    <dbReference type="NCBI Taxonomy" id="116970"/>
    <lineage>
        <taxon>Eukaryota</taxon>
        <taxon>Fungi</taxon>
        <taxon>Dikarya</taxon>
        <taxon>Ascomycota</taxon>
        <taxon>Pezizomycotina</taxon>
        <taxon>Eurotiomycetes</taxon>
        <taxon>Eurotiomycetidae</taxon>
        <taxon>Eurotiales</taxon>
        <taxon>Aspergillaceae</taxon>
        <taxon>Penicillium</taxon>
    </lineage>
</organism>
<dbReference type="Proteomes" id="UP001149165">
    <property type="component" value="Unassembled WGS sequence"/>
</dbReference>
<keyword evidence="3" id="KW-1185">Reference proteome</keyword>
<dbReference type="InterPro" id="IPR001932">
    <property type="entry name" value="PPM-type_phosphatase-like_dom"/>
</dbReference>
<proteinExistence type="predicted"/>
<comment type="caution">
    <text evidence="2">The sequence shown here is derived from an EMBL/GenBank/DDBJ whole genome shotgun (WGS) entry which is preliminary data.</text>
</comment>
<evidence type="ECO:0000259" key="1">
    <source>
        <dbReference type="PROSITE" id="PS51746"/>
    </source>
</evidence>
<protein>
    <recommendedName>
        <fullName evidence="1">PPM-type phosphatase domain-containing protein</fullName>
    </recommendedName>
</protein>
<dbReference type="EMBL" id="JAPQKH010000003">
    <property type="protein sequence ID" value="KAJ5108293.1"/>
    <property type="molecule type" value="Genomic_DNA"/>
</dbReference>
<dbReference type="AlphaFoldDB" id="A0A9W9FXK1"/>
<dbReference type="PROSITE" id="PS51746">
    <property type="entry name" value="PPM_2"/>
    <property type="match status" value="1"/>
</dbReference>
<evidence type="ECO:0000313" key="3">
    <source>
        <dbReference type="Proteomes" id="UP001149165"/>
    </source>
</evidence>
<name>A0A9W9FXK1_9EURO</name>
<dbReference type="SMART" id="SM00332">
    <property type="entry name" value="PP2Cc"/>
    <property type="match status" value="1"/>
</dbReference>
<sequence length="517" mass="57134">MFSSILVGARARPRLGRVTTSTRCFYTTTTNASNRTRNIVFGGLISAPVLWWASSTRDNHEVPRLDSPPTDQLSFEPSLSKSEVTQIITENSYSKAVYTVPGVKKYEGTQVASNSPCEDRFFHGQLPSPLKDGEQWMAWAVFDGHAGWQTAELLKHKLLPYVRHSLERLDSPPGGEGLPQDKVQRALVEAFSNLDVSIFKTAEEASRNSEPLQERVRKMEPAFAGSCALLSLYDSSTSTLHVACTGDSRAVLGQQRPDGSWEAIPLSVDQTGSNEEEIARLQKEHPNEDTMVKGGRVLGLMVSRAFGDSRWKWSLEFQKEMQERFYGPAPLTPRYDVRTPPYITAEPVVTSTKIDPSRPSFLIMASDGLWDSLSSGQAVGLVGKWLGSPHGETGKSHQSTQTDKPLDFDLLQKNGQERFLEERTTIEDKNAAVHLTRNSLGGNNHELIAGRLALGSPFSRYARDDITVQVVFFHDLDREKMSLKLKPTVAPAMAQTLPRVGAGAGTPLYPHESHGSK</sequence>
<reference evidence="2" key="1">
    <citation type="submission" date="2022-11" db="EMBL/GenBank/DDBJ databases">
        <authorList>
            <person name="Petersen C."/>
        </authorList>
    </citation>
    <scope>NUCLEOTIDE SEQUENCE</scope>
    <source>
        <strain evidence="2">IBT 30069</strain>
    </source>
</reference>
<reference evidence="2" key="2">
    <citation type="journal article" date="2023" name="IMA Fungus">
        <title>Comparative genomic study of the Penicillium genus elucidates a diverse pangenome and 15 lateral gene transfer events.</title>
        <authorList>
            <person name="Petersen C."/>
            <person name="Sorensen T."/>
            <person name="Nielsen M.R."/>
            <person name="Sondergaard T.E."/>
            <person name="Sorensen J.L."/>
            <person name="Fitzpatrick D.A."/>
            <person name="Frisvad J.C."/>
            <person name="Nielsen K.L."/>
        </authorList>
    </citation>
    <scope>NUCLEOTIDE SEQUENCE</scope>
    <source>
        <strain evidence="2">IBT 30069</strain>
    </source>
</reference>
<dbReference type="Gene3D" id="3.60.40.10">
    <property type="entry name" value="PPM-type phosphatase domain"/>
    <property type="match status" value="1"/>
</dbReference>
<feature type="domain" description="PPM-type phosphatase" evidence="1">
    <location>
        <begin position="113"/>
        <end position="473"/>
    </location>
</feature>
<dbReference type="GO" id="GO:0004741">
    <property type="term" value="F:[pyruvate dehydrogenase (acetyl-transferring)]-phosphatase activity"/>
    <property type="evidence" value="ECO:0007669"/>
    <property type="project" value="TreeGrafter"/>
</dbReference>
<dbReference type="InterPro" id="IPR036457">
    <property type="entry name" value="PPM-type-like_dom_sf"/>
</dbReference>
<dbReference type="PANTHER" id="PTHR13832:SF792">
    <property type="entry name" value="GM14286P"/>
    <property type="match status" value="1"/>
</dbReference>
<dbReference type="GO" id="GO:0005739">
    <property type="term" value="C:mitochondrion"/>
    <property type="evidence" value="ECO:0007669"/>
    <property type="project" value="TreeGrafter"/>
</dbReference>
<evidence type="ECO:0000313" key="2">
    <source>
        <dbReference type="EMBL" id="KAJ5108293.1"/>
    </source>
</evidence>
<dbReference type="PANTHER" id="PTHR13832">
    <property type="entry name" value="PROTEIN PHOSPHATASE 2C"/>
    <property type="match status" value="1"/>
</dbReference>
<gene>
    <name evidence="2" type="ORF">N7456_004968</name>
</gene>
<dbReference type="InterPro" id="IPR015655">
    <property type="entry name" value="PP2C"/>
</dbReference>
<dbReference type="OrthoDB" id="420076at2759"/>
<dbReference type="Pfam" id="PF00481">
    <property type="entry name" value="PP2C"/>
    <property type="match status" value="1"/>
</dbReference>
<dbReference type="SUPFAM" id="SSF81606">
    <property type="entry name" value="PP2C-like"/>
    <property type="match status" value="1"/>
</dbReference>
<dbReference type="CDD" id="cd00143">
    <property type="entry name" value="PP2Cc"/>
    <property type="match status" value="1"/>
</dbReference>
<accession>A0A9W9FXK1</accession>